<evidence type="ECO:0000313" key="4">
    <source>
        <dbReference type="Proteomes" id="UP001652626"/>
    </source>
</evidence>
<organism evidence="4 5">
    <name type="scientific">Vanessa tameamea</name>
    <name type="common">Kamehameha butterfly</name>
    <dbReference type="NCBI Taxonomy" id="334116"/>
    <lineage>
        <taxon>Eukaryota</taxon>
        <taxon>Metazoa</taxon>
        <taxon>Ecdysozoa</taxon>
        <taxon>Arthropoda</taxon>
        <taxon>Hexapoda</taxon>
        <taxon>Insecta</taxon>
        <taxon>Pterygota</taxon>
        <taxon>Neoptera</taxon>
        <taxon>Endopterygota</taxon>
        <taxon>Lepidoptera</taxon>
        <taxon>Glossata</taxon>
        <taxon>Ditrysia</taxon>
        <taxon>Papilionoidea</taxon>
        <taxon>Nymphalidae</taxon>
        <taxon>Nymphalinae</taxon>
        <taxon>Vanessa</taxon>
    </lineage>
</organism>
<dbReference type="PANTHER" id="PTHR21694">
    <property type="entry name" value="COILED-COIL DOMAIN-CONTAINING PROTEIN 63"/>
    <property type="match status" value="1"/>
</dbReference>
<dbReference type="InterPro" id="IPR049258">
    <property type="entry name" value="ODAD1_CC"/>
</dbReference>
<keyword evidence="4" id="KW-1185">Reference proteome</keyword>
<dbReference type="Pfam" id="PF21773">
    <property type="entry name" value="ODAD1_CC"/>
    <property type="match status" value="1"/>
</dbReference>
<dbReference type="InterPro" id="IPR051876">
    <property type="entry name" value="ODA-DC/CCD"/>
</dbReference>
<feature type="domain" description="ODAD1 central coiled coil region" evidence="3">
    <location>
        <begin position="149"/>
        <end position="425"/>
    </location>
</feature>
<name>A0ABM4AU65_VANTA</name>
<gene>
    <name evidence="5" type="primary">LOC113399595</name>
</gene>
<dbReference type="Proteomes" id="UP001652626">
    <property type="component" value="Chromosome 24"/>
</dbReference>
<protein>
    <submittedName>
        <fullName evidence="5">Cytotardin-like isoform X1</fullName>
    </submittedName>
</protein>
<evidence type="ECO:0000313" key="5">
    <source>
        <dbReference type="RefSeq" id="XP_064074846.1"/>
    </source>
</evidence>
<evidence type="ECO:0000256" key="2">
    <source>
        <dbReference type="SAM" id="Coils"/>
    </source>
</evidence>
<feature type="coiled-coil region" evidence="2">
    <location>
        <begin position="331"/>
        <end position="394"/>
    </location>
</feature>
<dbReference type="PANTHER" id="PTHR21694:SF18">
    <property type="entry name" value="COILED-COIL DOMAIN-CONTAINING PROTEIN 63"/>
    <property type="match status" value="1"/>
</dbReference>
<dbReference type="GeneID" id="113399595"/>
<dbReference type="RefSeq" id="XP_064074846.1">
    <property type="nucleotide sequence ID" value="XM_064218776.1"/>
</dbReference>
<feature type="coiled-coil region" evidence="2">
    <location>
        <begin position="134"/>
        <end position="175"/>
    </location>
</feature>
<reference evidence="5" key="1">
    <citation type="submission" date="2025-08" db="UniProtKB">
        <authorList>
            <consortium name="RefSeq"/>
        </authorList>
    </citation>
    <scope>IDENTIFICATION</scope>
    <source>
        <tissue evidence="5">Whole body</tissue>
    </source>
</reference>
<accession>A0ABM4AU65</accession>
<keyword evidence="1 2" id="KW-0175">Coiled coil</keyword>
<sequence>MESLNTEQQSNDLDVAKKMEDERFRLQRQVRMIQTDRLHRTMGVHPKFRRQDNLLRTLKKEFLNLHKDLKIARSGAHKKNDRKMKIDLERALFLRTQTKQECIEGLTLMDQIDGLLQRKNKQMIKLKGAVSSNNGQIEERRNLSENRLTSAENKLEAATRRFNVVQCENKKIRDEIKHMLNDRAIFNQSWTKMLNSLNKGKKFLTDLFESSTLAYDQRDEWCTKLKSVQDKGKIDQMVQIQEMRDLQKAFDHEMKLYNFLAKKGVIRINKKEEEREEAIKKKQEEDIRKKIDYYTKILDDIRDYTKEYNAEQIVETFQRVDDENFSIYKLLNEFCAENEVLRRNLKEIQRNIVDRKDWNEMMEEKRQRQLESLKEKLEEQKITTEDKRNQLMSKVELINDTMDKVNEIFKALDCPTEPYKNLLGEKIPSLHHLGLTFRLITDKIKEMVQVAYYYERFVQKKGDKNSSRLKKYTVHPEPLDCWTATPISFLVPADPCPSCVEARWLSRVSDTPEIPFDKLQIISALTDLSEDPAFERSDRIHPLNECRVPRSRLILARRYMQY</sequence>
<proteinExistence type="predicted"/>
<evidence type="ECO:0000259" key="3">
    <source>
        <dbReference type="Pfam" id="PF21773"/>
    </source>
</evidence>
<evidence type="ECO:0000256" key="1">
    <source>
        <dbReference type="ARBA" id="ARBA00023054"/>
    </source>
</evidence>